<dbReference type="EMBL" id="MN739079">
    <property type="protein sequence ID" value="QHS87240.1"/>
    <property type="molecule type" value="Genomic_DNA"/>
</dbReference>
<protein>
    <submittedName>
        <fullName evidence="2">Uncharacterized protein</fullName>
    </submittedName>
</protein>
<accession>A0A6C0B5A4</accession>
<evidence type="ECO:0000313" key="2">
    <source>
        <dbReference type="EMBL" id="QHS87240.1"/>
    </source>
</evidence>
<evidence type="ECO:0000256" key="1">
    <source>
        <dbReference type="SAM" id="MobiDB-lite"/>
    </source>
</evidence>
<dbReference type="AlphaFoldDB" id="A0A6C0B5A4"/>
<feature type="region of interest" description="Disordered" evidence="1">
    <location>
        <begin position="66"/>
        <end position="99"/>
    </location>
</feature>
<reference evidence="2" key="1">
    <citation type="journal article" date="2020" name="Nature">
        <title>Giant virus diversity and host interactions through global metagenomics.</title>
        <authorList>
            <person name="Schulz F."/>
            <person name="Roux S."/>
            <person name="Paez-Espino D."/>
            <person name="Jungbluth S."/>
            <person name="Walsh D.A."/>
            <person name="Denef V.J."/>
            <person name="McMahon K.D."/>
            <person name="Konstantinidis K.T."/>
            <person name="Eloe-Fadrosh E.A."/>
            <person name="Kyrpides N.C."/>
            <person name="Woyke T."/>
        </authorList>
    </citation>
    <scope>NUCLEOTIDE SEQUENCE</scope>
    <source>
        <strain evidence="2">GVMAG-M-3300009684-20</strain>
    </source>
</reference>
<organism evidence="2">
    <name type="scientific">viral metagenome</name>
    <dbReference type="NCBI Taxonomy" id="1070528"/>
    <lineage>
        <taxon>unclassified sequences</taxon>
        <taxon>metagenomes</taxon>
        <taxon>organismal metagenomes</taxon>
    </lineage>
</organism>
<feature type="compositionally biased region" description="Basic residues" evidence="1">
    <location>
        <begin position="70"/>
        <end position="99"/>
    </location>
</feature>
<proteinExistence type="predicted"/>
<sequence length="99" mass="11638">MSRRRGSSSTGWASDDSRYGDPSVEELEATVKYHQAKVDQMVKEGKNPRSPIDYVHVVDSFKEQLEEAKKKQKEKKGGRRSRRQRVLLKKLTKRRKHRK</sequence>
<name>A0A6C0B5A4_9ZZZZ</name>
<feature type="region of interest" description="Disordered" evidence="1">
    <location>
        <begin position="1"/>
        <end position="23"/>
    </location>
</feature>